<dbReference type="EMBL" id="MNCJ02000318">
    <property type="protein sequence ID" value="KAF5813877.1"/>
    <property type="molecule type" value="Genomic_DNA"/>
</dbReference>
<dbReference type="AlphaFoldDB" id="A0A9K3NUL4"/>
<evidence type="ECO:0000256" key="9">
    <source>
        <dbReference type="ARBA" id="ARBA00023303"/>
    </source>
</evidence>
<dbReference type="PRINTS" id="PR01463">
    <property type="entry name" value="EAGCHANLFMLY"/>
</dbReference>
<proteinExistence type="predicted"/>
<dbReference type="GO" id="GO:0034702">
    <property type="term" value="C:monoatomic ion channel complex"/>
    <property type="evidence" value="ECO:0007669"/>
    <property type="project" value="UniProtKB-KW"/>
</dbReference>
<evidence type="ECO:0000259" key="12">
    <source>
        <dbReference type="Pfam" id="PF00520"/>
    </source>
</evidence>
<feature type="transmembrane region" description="Helical" evidence="10">
    <location>
        <begin position="36"/>
        <end position="59"/>
    </location>
</feature>
<evidence type="ECO:0000313" key="13">
    <source>
        <dbReference type="EMBL" id="KAF5813877.1"/>
    </source>
</evidence>
<evidence type="ECO:0000256" key="2">
    <source>
        <dbReference type="ARBA" id="ARBA00022538"/>
    </source>
</evidence>
<keyword evidence="7 10" id="KW-1133">Transmembrane helix</keyword>
<dbReference type="GO" id="GO:0005249">
    <property type="term" value="F:voltage-gated potassium channel activity"/>
    <property type="evidence" value="ECO:0007669"/>
    <property type="project" value="InterPro"/>
</dbReference>
<feature type="transmembrane region" description="Helical" evidence="10">
    <location>
        <begin position="145"/>
        <end position="165"/>
    </location>
</feature>
<dbReference type="Proteomes" id="UP000215914">
    <property type="component" value="Unassembled WGS sequence"/>
</dbReference>
<evidence type="ECO:0000256" key="1">
    <source>
        <dbReference type="ARBA" id="ARBA00004141"/>
    </source>
</evidence>
<keyword evidence="5" id="KW-0406">Ion transport</keyword>
<keyword evidence="5" id="KW-0813">Transport</keyword>
<comment type="subcellular location">
    <subcellularLocation>
        <location evidence="1">Membrane</location>
        <topology evidence="1">Multi-pass membrane protein</topology>
    </subcellularLocation>
</comment>
<reference evidence="13" key="1">
    <citation type="journal article" date="2017" name="Nature">
        <title>The sunflower genome provides insights into oil metabolism, flowering and Asterid evolution.</title>
        <authorList>
            <person name="Badouin H."/>
            <person name="Gouzy J."/>
            <person name="Grassa C.J."/>
            <person name="Murat F."/>
            <person name="Staton S.E."/>
            <person name="Cottret L."/>
            <person name="Lelandais-Briere C."/>
            <person name="Owens G.L."/>
            <person name="Carrere S."/>
            <person name="Mayjonade B."/>
            <person name="Legrand L."/>
            <person name="Gill N."/>
            <person name="Kane N.C."/>
            <person name="Bowers J.E."/>
            <person name="Hubner S."/>
            <person name="Bellec A."/>
            <person name="Berard A."/>
            <person name="Berges H."/>
            <person name="Blanchet N."/>
            <person name="Boniface M.C."/>
            <person name="Brunel D."/>
            <person name="Catrice O."/>
            <person name="Chaidir N."/>
            <person name="Claudel C."/>
            <person name="Donnadieu C."/>
            <person name="Faraut T."/>
            <person name="Fievet G."/>
            <person name="Helmstetter N."/>
            <person name="King M."/>
            <person name="Knapp S.J."/>
            <person name="Lai Z."/>
            <person name="Le Paslier M.C."/>
            <person name="Lippi Y."/>
            <person name="Lorenzon L."/>
            <person name="Mandel J.R."/>
            <person name="Marage G."/>
            <person name="Marchand G."/>
            <person name="Marquand E."/>
            <person name="Bret-Mestries E."/>
            <person name="Morien E."/>
            <person name="Nambeesan S."/>
            <person name="Nguyen T."/>
            <person name="Pegot-Espagnet P."/>
            <person name="Pouilly N."/>
            <person name="Raftis F."/>
            <person name="Sallet E."/>
            <person name="Schiex T."/>
            <person name="Thomas J."/>
            <person name="Vandecasteele C."/>
            <person name="Vares D."/>
            <person name="Vear F."/>
            <person name="Vautrin S."/>
            <person name="Crespi M."/>
            <person name="Mangin B."/>
            <person name="Burke J.M."/>
            <person name="Salse J."/>
            <person name="Munos S."/>
            <person name="Vincourt P."/>
            <person name="Rieseberg L.H."/>
            <person name="Langlade N.B."/>
        </authorList>
    </citation>
    <scope>NUCLEOTIDE SEQUENCE</scope>
    <source>
        <tissue evidence="13">Leaves</tissue>
    </source>
</reference>
<feature type="chain" id="PRO_5039893482" evidence="11">
    <location>
        <begin position="21"/>
        <end position="218"/>
    </location>
</feature>
<feature type="domain" description="Ion transport" evidence="12">
    <location>
        <begin position="3"/>
        <end position="215"/>
    </location>
</feature>
<evidence type="ECO:0000256" key="10">
    <source>
        <dbReference type="SAM" id="Phobius"/>
    </source>
</evidence>
<reference evidence="13" key="2">
    <citation type="submission" date="2020-06" db="EMBL/GenBank/DDBJ databases">
        <title>Helianthus annuus Genome sequencing and assembly Release 2.</title>
        <authorList>
            <person name="Gouzy J."/>
            <person name="Langlade N."/>
            <person name="Munos S."/>
        </authorList>
    </citation>
    <scope>NUCLEOTIDE SEQUENCE</scope>
    <source>
        <tissue evidence="13">Leaves</tissue>
    </source>
</reference>
<dbReference type="Pfam" id="PF00520">
    <property type="entry name" value="Ion_trans"/>
    <property type="match status" value="1"/>
</dbReference>
<sequence length="218" mass="25379">MVSRWWQAFLVLLVIYSAWSSPFELAFKKVATGSLLYVDLVVDFCFATDIIVTFFVAYLDKSTYLLVDEHKKGSHKVCHTYDVPYGCGINTAISNDIPNFDWKAAPWGCFCFLNLLRLCRLRRVSELFSRLEKDTRFSYFMTRTIKLICVTLFAVHSAGCFYYWIATRHHISQDTWIGSIIENFEDRSIWPGYTYLMYWSIVTLTTVGYGDLHAVKLQ</sequence>
<accession>A0A9K3NUL4</accession>
<dbReference type="InterPro" id="IPR045319">
    <property type="entry name" value="KAT/AKT"/>
</dbReference>
<keyword evidence="2" id="KW-0633">Potassium transport</keyword>
<evidence type="ECO:0000256" key="8">
    <source>
        <dbReference type="ARBA" id="ARBA00023136"/>
    </source>
</evidence>
<dbReference type="InterPro" id="IPR005821">
    <property type="entry name" value="Ion_trans_dom"/>
</dbReference>
<keyword evidence="3 10" id="KW-0812">Transmembrane</keyword>
<evidence type="ECO:0000256" key="11">
    <source>
        <dbReference type="SAM" id="SignalP"/>
    </source>
</evidence>
<keyword evidence="6" id="KW-0630">Potassium</keyword>
<keyword evidence="4" id="KW-0631">Potassium channel</keyword>
<organism evidence="13 14">
    <name type="scientific">Helianthus annuus</name>
    <name type="common">Common sunflower</name>
    <dbReference type="NCBI Taxonomy" id="4232"/>
    <lineage>
        <taxon>Eukaryota</taxon>
        <taxon>Viridiplantae</taxon>
        <taxon>Streptophyta</taxon>
        <taxon>Embryophyta</taxon>
        <taxon>Tracheophyta</taxon>
        <taxon>Spermatophyta</taxon>
        <taxon>Magnoliopsida</taxon>
        <taxon>eudicotyledons</taxon>
        <taxon>Gunneridae</taxon>
        <taxon>Pentapetalae</taxon>
        <taxon>asterids</taxon>
        <taxon>campanulids</taxon>
        <taxon>Asterales</taxon>
        <taxon>Asteraceae</taxon>
        <taxon>Asteroideae</taxon>
        <taxon>Heliantheae alliance</taxon>
        <taxon>Heliantheae</taxon>
        <taxon>Helianthus</taxon>
    </lineage>
</organism>
<gene>
    <name evidence="13" type="ORF">HanXRQr2_Chr03g0103931</name>
</gene>
<keyword evidence="11" id="KW-0732">Signal</keyword>
<feature type="transmembrane region" description="Helical" evidence="10">
    <location>
        <begin position="196"/>
        <end position="215"/>
    </location>
</feature>
<name>A0A9K3NUL4_HELAN</name>
<keyword evidence="14" id="KW-1185">Reference proteome</keyword>
<evidence type="ECO:0000256" key="3">
    <source>
        <dbReference type="ARBA" id="ARBA00022692"/>
    </source>
</evidence>
<protein>
    <submittedName>
        <fullName evidence="13">Potassium channel, voltage-dependent, EAG/ELK/ERG</fullName>
    </submittedName>
</protein>
<dbReference type="Gene3D" id="1.10.287.70">
    <property type="match status" value="1"/>
</dbReference>
<dbReference type="PANTHER" id="PTHR45743">
    <property type="entry name" value="POTASSIUM CHANNEL AKT1"/>
    <property type="match status" value="1"/>
</dbReference>
<keyword evidence="9 13" id="KW-0407">Ion channel</keyword>
<evidence type="ECO:0000256" key="5">
    <source>
        <dbReference type="ARBA" id="ARBA00022882"/>
    </source>
</evidence>
<dbReference type="InterPro" id="IPR003938">
    <property type="entry name" value="K_chnl_volt-dep_EAG/ELK/ERG"/>
</dbReference>
<keyword evidence="8 10" id="KW-0472">Membrane</keyword>
<dbReference type="Gramene" id="mRNA:HanXRQr2_Chr03g0103931">
    <property type="protein sequence ID" value="mRNA:HanXRQr2_Chr03g0103931"/>
    <property type="gene ID" value="HanXRQr2_Chr03g0103931"/>
</dbReference>
<dbReference type="PANTHER" id="PTHR45743:SF27">
    <property type="entry name" value="POTASSIUM CHANNEL KAT3"/>
    <property type="match status" value="1"/>
</dbReference>
<feature type="signal peptide" evidence="11">
    <location>
        <begin position="1"/>
        <end position="20"/>
    </location>
</feature>
<dbReference type="SUPFAM" id="SSF81324">
    <property type="entry name" value="Voltage-gated potassium channels"/>
    <property type="match status" value="1"/>
</dbReference>
<evidence type="ECO:0000256" key="7">
    <source>
        <dbReference type="ARBA" id="ARBA00022989"/>
    </source>
</evidence>
<evidence type="ECO:0000313" key="14">
    <source>
        <dbReference type="Proteomes" id="UP000215914"/>
    </source>
</evidence>
<comment type="caution">
    <text evidence="13">The sequence shown here is derived from an EMBL/GenBank/DDBJ whole genome shotgun (WGS) entry which is preliminary data.</text>
</comment>
<evidence type="ECO:0000256" key="6">
    <source>
        <dbReference type="ARBA" id="ARBA00022958"/>
    </source>
</evidence>
<keyword evidence="5" id="KW-0851">Voltage-gated channel</keyword>
<evidence type="ECO:0000256" key="4">
    <source>
        <dbReference type="ARBA" id="ARBA00022826"/>
    </source>
</evidence>